<feature type="signal peptide" evidence="1">
    <location>
        <begin position="1"/>
        <end position="23"/>
    </location>
</feature>
<dbReference type="InterPro" id="IPR013766">
    <property type="entry name" value="Thioredoxin_domain"/>
</dbReference>
<evidence type="ECO:0000313" key="3">
    <source>
        <dbReference type="EMBL" id="MDN4171753.1"/>
    </source>
</evidence>
<dbReference type="SUPFAM" id="SSF52833">
    <property type="entry name" value="Thioredoxin-like"/>
    <property type="match status" value="1"/>
</dbReference>
<comment type="caution">
    <text evidence="3">The sequence shown here is derived from an EMBL/GenBank/DDBJ whole genome shotgun (WGS) entry which is preliminary data.</text>
</comment>
<reference evidence="3" key="1">
    <citation type="submission" date="2023-06" db="EMBL/GenBank/DDBJ databases">
        <title>Draft genome sequence of Nocardioides sp. SOB77.</title>
        <authorList>
            <person name="Zhang G."/>
        </authorList>
    </citation>
    <scope>NUCLEOTIDE SEQUENCE</scope>
    <source>
        <strain evidence="3">SOB77</strain>
    </source>
</reference>
<protein>
    <submittedName>
        <fullName evidence="3">TlpA disulfide reductase family protein</fullName>
    </submittedName>
</protein>
<dbReference type="EMBL" id="JAUHJQ010000001">
    <property type="protein sequence ID" value="MDN4171753.1"/>
    <property type="molecule type" value="Genomic_DNA"/>
</dbReference>
<organism evidence="3 4">
    <name type="scientific">Nocardioides oceani</name>
    <dbReference type="NCBI Taxonomy" id="3058369"/>
    <lineage>
        <taxon>Bacteria</taxon>
        <taxon>Bacillati</taxon>
        <taxon>Actinomycetota</taxon>
        <taxon>Actinomycetes</taxon>
        <taxon>Propionibacteriales</taxon>
        <taxon>Nocardioidaceae</taxon>
        <taxon>Nocardioides</taxon>
    </lineage>
</organism>
<gene>
    <name evidence="3" type="ORF">QWY28_02245</name>
</gene>
<dbReference type="PROSITE" id="PS51352">
    <property type="entry name" value="THIOREDOXIN_2"/>
    <property type="match status" value="1"/>
</dbReference>
<feature type="domain" description="Thioredoxin" evidence="2">
    <location>
        <begin position="24"/>
        <end position="185"/>
    </location>
</feature>
<feature type="chain" id="PRO_5047335163" evidence="1">
    <location>
        <begin position="24"/>
        <end position="185"/>
    </location>
</feature>
<dbReference type="Pfam" id="PF00578">
    <property type="entry name" value="AhpC-TSA"/>
    <property type="match status" value="1"/>
</dbReference>
<sequence>MSTSRRRVVPALLATTVLVTATACTGGEAPPDDEAPISLGWVELDEPKAVELPTGDPVASRGGADATIDTGKPVLLNFWASWCVPCRVEMPLLADVAERDDVEVVGVSLDEFEGTAAEFLDEAGADYPSWRDPDMELMSSYAPAVSLSGLPATVLIVDGEVVASHPGEFTSAKDLSPERLRELAG</sequence>
<dbReference type="PANTHER" id="PTHR42852">
    <property type="entry name" value="THIOL:DISULFIDE INTERCHANGE PROTEIN DSBE"/>
    <property type="match status" value="1"/>
</dbReference>
<dbReference type="InterPro" id="IPR000866">
    <property type="entry name" value="AhpC/TSA"/>
</dbReference>
<dbReference type="Gene3D" id="3.40.30.10">
    <property type="entry name" value="Glutaredoxin"/>
    <property type="match status" value="1"/>
</dbReference>
<evidence type="ECO:0000313" key="4">
    <source>
        <dbReference type="Proteomes" id="UP001168620"/>
    </source>
</evidence>
<keyword evidence="4" id="KW-1185">Reference proteome</keyword>
<keyword evidence="1" id="KW-0732">Signal</keyword>
<dbReference type="PANTHER" id="PTHR42852:SF13">
    <property type="entry name" value="PROTEIN DIPZ"/>
    <property type="match status" value="1"/>
</dbReference>
<dbReference type="PROSITE" id="PS00194">
    <property type="entry name" value="THIOREDOXIN_1"/>
    <property type="match status" value="1"/>
</dbReference>
<evidence type="ECO:0000256" key="1">
    <source>
        <dbReference type="SAM" id="SignalP"/>
    </source>
</evidence>
<dbReference type="CDD" id="cd02966">
    <property type="entry name" value="TlpA_like_family"/>
    <property type="match status" value="1"/>
</dbReference>
<dbReference type="PROSITE" id="PS51257">
    <property type="entry name" value="PROKAR_LIPOPROTEIN"/>
    <property type="match status" value="1"/>
</dbReference>
<name>A0ABT8FAN6_9ACTN</name>
<proteinExistence type="predicted"/>
<dbReference type="InterPro" id="IPR036249">
    <property type="entry name" value="Thioredoxin-like_sf"/>
</dbReference>
<dbReference type="RefSeq" id="WP_300950670.1">
    <property type="nucleotide sequence ID" value="NZ_JAUHJQ010000001.1"/>
</dbReference>
<accession>A0ABT8FAN6</accession>
<evidence type="ECO:0000259" key="2">
    <source>
        <dbReference type="PROSITE" id="PS51352"/>
    </source>
</evidence>
<dbReference type="Proteomes" id="UP001168620">
    <property type="component" value="Unassembled WGS sequence"/>
</dbReference>
<dbReference type="InterPro" id="IPR017937">
    <property type="entry name" value="Thioredoxin_CS"/>
</dbReference>
<dbReference type="InterPro" id="IPR050553">
    <property type="entry name" value="Thioredoxin_ResA/DsbE_sf"/>
</dbReference>